<reference evidence="1 2" key="1">
    <citation type="submission" date="2018-08" db="EMBL/GenBank/DDBJ databases">
        <title>A genome reference for cultivated species of the human gut microbiota.</title>
        <authorList>
            <person name="Zou Y."/>
            <person name="Xue W."/>
            <person name="Luo G."/>
        </authorList>
    </citation>
    <scope>NUCLEOTIDE SEQUENCE [LARGE SCALE GENOMIC DNA]</scope>
    <source>
        <strain evidence="1 2">AF39-4</strain>
    </source>
</reference>
<dbReference type="Proteomes" id="UP000284267">
    <property type="component" value="Unassembled WGS sequence"/>
</dbReference>
<dbReference type="AlphaFoldDB" id="A0A415HV89"/>
<organism evidence="1 2">
    <name type="scientific">Blautia obeum</name>
    <dbReference type="NCBI Taxonomy" id="40520"/>
    <lineage>
        <taxon>Bacteria</taxon>
        <taxon>Bacillati</taxon>
        <taxon>Bacillota</taxon>
        <taxon>Clostridia</taxon>
        <taxon>Lachnospirales</taxon>
        <taxon>Lachnospiraceae</taxon>
        <taxon>Blautia</taxon>
    </lineage>
</organism>
<name>A0A415HV89_9FIRM</name>
<proteinExistence type="predicted"/>
<protein>
    <recommendedName>
        <fullName evidence="3">DUF5659 domain-containing protein</fullName>
    </recommendedName>
</protein>
<accession>A0A415HV89</accession>
<evidence type="ECO:0000313" key="2">
    <source>
        <dbReference type="Proteomes" id="UP000284267"/>
    </source>
</evidence>
<evidence type="ECO:0000313" key="1">
    <source>
        <dbReference type="EMBL" id="RHK98167.1"/>
    </source>
</evidence>
<dbReference type="EMBL" id="QROE01000001">
    <property type="protein sequence ID" value="RHK98167.1"/>
    <property type="molecule type" value="Genomic_DNA"/>
</dbReference>
<evidence type="ECO:0008006" key="3">
    <source>
        <dbReference type="Google" id="ProtNLM"/>
    </source>
</evidence>
<sequence length="59" mass="7212">MKIDREYSTTWSEECKYLLEHGIRYTFVKEINGATTWKYKKNEQLFATLTEFYTNVYTK</sequence>
<gene>
    <name evidence="1" type="ORF">DW040_02335</name>
</gene>
<comment type="caution">
    <text evidence="1">The sequence shown here is derived from an EMBL/GenBank/DDBJ whole genome shotgun (WGS) entry which is preliminary data.</text>
</comment>